<keyword evidence="3" id="KW-1185">Reference proteome</keyword>
<sequence length="246" mass="26446">MEKEVGRVPPPGGRQALPVGVSSRAAQKAPSRKRRGGAAADQEEARRAEEQQQKKRRADDEARAARRGDAREDRVPTATETNEVLTTSGDIGSSISGSSTGVGLLEERPDRAAEGRYTVPTVSGVAQDNEQRAGGAAGALRGRGPTREEPTASPLLHTATRGAVVERARRRTRNRAGRYELQYQVEFVTRPGVTTTEWLSAGAFEKLFDQGKIEDALLAGDGVWTERALTDDGARVVRAETDDGDD</sequence>
<feature type="compositionally biased region" description="Basic and acidic residues" evidence="1">
    <location>
        <begin position="43"/>
        <end position="75"/>
    </location>
</feature>
<evidence type="ECO:0000256" key="1">
    <source>
        <dbReference type="SAM" id="MobiDB-lite"/>
    </source>
</evidence>
<protein>
    <submittedName>
        <fullName evidence="2">Unnamed protein product</fullName>
    </submittedName>
</protein>
<gene>
    <name evidence="2" type="ORF">Pfra01_002752700</name>
</gene>
<evidence type="ECO:0000313" key="2">
    <source>
        <dbReference type="EMBL" id="GMF63054.1"/>
    </source>
</evidence>
<dbReference type="AlphaFoldDB" id="A0A9W6YHE7"/>
<feature type="compositionally biased region" description="Low complexity" evidence="1">
    <location>
        <begin position="86"/>
        <end position="101"/>
    </location>
</feature>
<reference evidence="2" key="1">
    <citation type="submission" date="2023-04" db="EMBL/GenBank/DDBJ databases">
        <title>Phytophthora fragariaefolia NBRC 109709.</title>
        <authorList>
            <person name="Ichikawa N."/>
            <person name="Sato H."/>
            <person name="Tonouchi N."/>
        </authorList>
    </citation>
    <scope>NUCLEOTIDE SEQUENCE</scope>
    <source>
        <strain evidence="2">NBRC 109709</strain>
    </source>
</reference>
<proteinExistence type="predicted"/>
<organism evidence="2 3">
    <name type="scientific">Phytophthora fragariaefolia</name>
    <dbReference type="NCBI Taxonomy" id="1490495"/>
    <lineage>
        <taxon>Eukaryota</taxon>
        <taxon>Sar</taxon>
        <taxon>Stramenopiles</taxon>
        <taxon>Oomycota</taxon>
        <taxon>Peronosporomycetes</taxon>
        <taxon>Peronosporales</taxon>
        <taxon>Peronosporaceae</taxon>
        <taxon>Phytophthora</taxon>
    </lineage>
</organism>
<feature type="compositionally biased region" description="Basic and acidic residues" evidence="1">
    <location>
        <begin position="105"/>
        <end position="114"/>
    </location>
</feature>
<comment type="caution">
    <text evidence="2">The sequence shown here is derived from an EMBL/GenBank/DDBJ whole genome shotgun (WGS) entry which is preliminary data.</text>
</comment>
<dbReference type="EMBL" id="BSXT01006785">
    <property type="protein sequence ID" value="GMF63054.1"/>
    <property type="molecule type" value="Genomic_DNA"/>
</dbReference>
<accession>A0A9W6YHE7</accession>
<feature type="compositionally biased region" description="Low complexity" evidence="1">
    <location>
        <begin position="132"/>
        <end position="143"/>
    </location>
</feature>
<evidence type="ECO:0000313" key="3">
    <source>
        <dbReference type="Proteomes" id="UP001165121"/>
    </source>
</evidence>
<feature type="region of interest" description="Disordered" evidence="1">
    <location>
        <begin position="1"/>
        <end position="154"/>
    </location>
</feature>
<name>A0A9W6YHE7_9STRA</name>
<dbReference type="Proteomes" id="UP001165121">
    <property type="component" value="Unassembled WGS sequence"/>
</dbReference>